<evidence type="ECO:0000313" key="6">
    <source>
        <dbReference type="Proteomes" id="UP000052978"/>
    </source>
</evidence>
<feature type="region of interest" description="Disordered" evidence="2">
    <location>
        <begin position="633"/>
        <end position="653"/>
    </location>
</feature>
<proteinExistence type="inferred from homology"/>
<dbReference type="Pfam" id="PF14648">
    <property type="entry name" value="FAM91_C"/>
    <property type="match status" value="1"/>
</dbReference>
<organism evidence="5 6">
    <name type="scientific">Myotis brandtii</name>
    <name type="common">Brandt's bat</name>
    <dbReference type="NCBI Taxonomy" id="109478"/>
    <lineage>
        <taxon>Eukaryota</taxon>
        <taxon>Metazoa</taxon>
        <taxon>Chordata</taxon>
        <taxon>Craniata</taxon>
        <taxon>Vertebrata</taxon>
        <taxon>Euteleostomi</taxon>
        <taxon>Mammalia</taxon>
        <taxon>Eutheria</taxon>
        <taxon>Laurasiatheria</taxon>
        <taxon>Chiroptera</taxon>
        <taxon>Yangochiroptera</taxon>
        <taxon>Vespertilionidae</taxon>
        <taxon>Myotis</taxon>
    </lineage>
</organism>
<name>S7NP90_MYOBR</name>
<comment type="similarity">
    <text evidence="1">Belongs to the FAM91 family.</text>
</comment>
<feature type="region of interest" description="Disordered" evidence="2">
    <location>
        <begin position="335"/>
        <end position="367"/>
    </location>
</feature>
<dbReference type="InterPro" id="IPR028091">
    <property type="entry name" value="FAM91_N_dom"/>
</dbReference>
<keyword evidence="6" id="KW-1185">Reference proteome</keyword>
<dbReference type="AlphaFoldDB" id="S7NP90"/>
<feature type="domain" description="FAM91 N-terminal" evidence="3">
    <location>
        <begin position="24"/>
        <end position="313"/>
    </location>
</feature>
<dbReference type="PANTHER" id="PTHR28441:SF2">
    <property type="entry name" value="PROTEIN FAM91A1"/>
    <property type="match status" value="1"/>
</dbReference>
<evidence type="ECO:0000256" key="2">
    <source>
        <dbReference type="SAM" id="MobiDB-lite"/>
    </source>
</evidence>
<dbReference type="GO" id="GO:0006886">
    <property type="term" value="P:intracellular protein transport"/>
    <property type="evidence" value="ECO:0007669"/>
    <property type="project" value="TreeGrafter"/>
</dbReference>
<dbReference type="GO" id="GO:0099041">
    <property type="term" value="P:vesicle tethering to Golgi"/>
    <property type="evidence" value="ECO:0007669"/>
    <property type="project" value="TreeGrafter"/>
</dbReference>
<reference evidence="5 6" key="1">
    <citation type="journal article" date="2013" name="Nat. Commun.">
        <title>Genome analysis reveals insights into physiology and longevity of the Brandt's bat Myotis brandtii.</title>
        <authorList>
            <person name="Seim I."/>
            <person name="Fang X."/>
            <person name="Xiong Z."/>
            <person name="Lobanov A.V."/>
            <person name="Huang Z."/>
            <person name="Ma S."/>
            <person name="Feng Y."/>
            <person name="Turanov A.A."/>
            <person name="Zhu Y."/>
            <person name="Lenz T.L."/>
            <person name="Gerashchenko M.V."/>
            <person name="Fan D."/>
            <person name="Hee Yim S."/>
            <person name="Yao X."/>
            <person name="Jordan D."/>
            <person name="Xiong Y."/>
            <person name="Ma Y."/>
            <person name="Lyapunov A.N."/>
            <person name="Chen G."/>
            <person name="Kulakova O.I."/>
            <person name="Sun Y."/>
            <person name="Lee S.G."/>
            <person name="Bronson R.T."/>
            <person name="Moskalev A.A."/>
            <person name="Sunyaev S.R."/>
            <person name="Zhang G."/>
            <person name="Krogh A."/>
            <person name="Wang J."/>
            <person name="Gladyshev V.N."/>
        </authorList>
    </citation>
    <scope>NUCLEOTIDE SEQUENCE [LARGE SCALE GENOMIC DNA]</scope>
</reference>
<dbReference type="PANTHER" id="PTHR28441">
    <property type="entry name" value="PROTEIN FAM91A1"/>
    <property type="match status" value="1"/>
</dbReference>
<dbReference type="InterPro" id="IPR039199">
    <property type="entry name" value="FAM91"/>
</dbReference>
<gene>
    <name evidence="5" type="ORF">D623_10012469</name>
</gene>
<evidence type="ECO:0000313" key="5">
    <source>
        <dbReference type="EMBL" id="EPQ19564.1"/>
    </source>
</evidence>
<dbReference type="EMBL" id="KE164703">
    <property type="protein sequence ID" value="EPQ19564.1"/>
    <property type="molecule type" value="Genomic_DNA"/>
</dbReference>
<accession>S7NP90</accession>
<evidence type="ECO:0000259" key="3">
    <source>
        <dbReference type="Pfam" id="PF14647"/>
    </source>
</evidence>
<dbReference type="Proteomes" id="UP000052978">
    <property type="component" value="Unassembled WGS sequence"/>
</dbReference>
<feature type="domain" description="FAM91 C-terminal" evidence="4">
    <location>
        <begin position="376"/>
        <end position="567"/>
    </location>
</feature>
<dbReference type="InterPro" id="IPR028097">
    <property type="entry name" value="FAM91_C_dom"/>
</dbReference>
<sequence>MEKDNINFKIQEAEATRHQREASHRSLGNSQREYEKQVVLYSIRNQLRYRNNLVKHVKKDERRYYEELLKYSRDHLMLYPYHLSDIMVKGLRITPFSYYTGIMEDIMNSEKSYDSLPNFTAADCLRLLGIGRNQYIDLMNQCRSSKKFFRRKTARDLLPVKPVEIAIEAWWVVQAGYITEDDIKICTLPEKCAIDKIIDAGPQLSGSLDYNVVHSLYNKGFIYLDVPISDDSCIAVPPLEGFVMNRVQGDYFETLLYKIFVSIDEHTNVAELANVLEIDLSLVKNAVSMYCRLGFAHKKGQVINLDQLHSSWRNVPSINRLKSTLDPQRMLLSWDGGESRSPVQEASSATDTDTNSQEDPADTASVSSLSLSTGYTKRIAFLFDSTLTAFLMMGNLSPNLKSHAVTMFEVGKLSDESLDSFLIELEKVQSTGEGEAQRYFDHALTLRNTILFLRHNKDLVAQTAQPDQPNYGFPLDLLRCESLLGLDPATCSRVLNKNYTLLVSMAPLTNEIRPISSCTPQHIGPAIPEVSSVWFKLYIYHVTGQGPPSLLLSKGTRLRKLPDIFQGHGFHGTGETVHIPFPFDETELQGEFTRVNMGVHKALEILRTKVDLQHFCGYITMLNASSQLASRKLSDASDERGEPDLASGSDVNGSTESFEMVIEEATTDLATKQNSVATTEADWVPLELCFGIPLFSSELNRKVCRKIATHGLCRKESLQNLLHSSRKLSLRVLNFVHSFQEGASTLDIHTEASFSSLLSQSSQADLGVPLPAKNLIFKDGILSEWSGRSPSSLRVASLHLQ</sequence>
<evidence type="ECO:0000259" key="4">
    <source>
        <dbReference type="Pfam" id="PF14648"/>
    </source>
</evidence>
<dbReference type="GO" id="GO:0031410">
    <property type="term" value="C:cytoplasmic vesicle"/>
    <property type="evidence" value="ECO:0007669"/>
    <property type="project" value="TreeGrafter"/>
</dbReference>
<protein>
    <submittedName>
        <fullName evidence="5">Protein FAM91A1</fullName>
    </submittedName>
</protein>
<dbReference type="GO" id="GO:0005802">
    <property type="term" value="C:trans-Golgi network"/>
    <property type="evidence" value="ECO:0007669"/>
    <property type="project" value="TreeGrafter"/>
</dbReference>
<dbReference type="eggNOG" id="KOG3707">
    <property type="taxonomic scope" value="Eukaryota"/>
</dbReference>
<dbReference type="Pfam" id="PF14647">
    <property type="entry name" value="FAM91_N"/>
    <property type="match status" value="1"/>
</dbReference>
<feature type="compositionally biased region" description="Polar residues" evidence="2">
    <location>
        <begin position="341"/>
        <end position="367"/>
    </location>
</feature>
<evidence type="ECO:0000256" key="1">
    <source>
        <dbReference type="ARBA" id="ARBA00010319"/>
    </source>
</evidence>
<feature type="compositionally biased region" description="Basic and acidic residues" evidence="2">
    <location>
        <begin position="633"/>
        <end position="643"/>
    </location>
</feature>